<evidence type="ECO:0000313" key="3">
    <source>
        <dbReference type="Ensembl" id="ENSGEVP00005024873.1"/>
    </source>
</evidence>
<dbReference type="OrthoDB" id="9947256at2759"/>
<feature type="region of interest" description="Disordered" evidence="1">
    <location>
        <begin position="224"/>
        <end position="249"/>
    </location>
</feature>
<keyword evidence="4" id="KW-1185">Reference proteome</keyword>
<evidence type="ECO:0000259" key="2">
    <source>
        <dbReference type="PROSITE" id="PS50004"/>
    </source>
</evidence>
<dbReference type="InterPro" id="IPR043549">
    <property type="entry name" value="C2C4C/C2C4D"/>
</dbReference>
<dbReference type="PANTHER" id="PTHR46291:SF1">
    <property type="entry name" value="C2 CALCIUM-DEPENDENT DOMAIN-CONTAINING PROTEIN 4D"/>
    <property type="match status" value="1"/>
</dbReference>
<feature type="domain" description="C2" evidence="2">
    <location>
        <begin position="284"/>
        <end position="399"/>
    </location>
</feature>
<accession>A0A8C4YGT0</accession>
<proteinExistence type="predicted"/>
<feature type="region of interest" description="Disordered" evidence="1">
    <location>
        <begin position="1"/>
        <end position="41"/>
    </location>
</feature>
<organism evidence="3 4">
    <name type="scientific">Gopherus evgoodei</name>
    <name type="common">Goodes thornscrub tortoise</name>
    <dbReference type="NCBI Taxonomy" id="1825980"/>
    <lineage>
        <taxon>Eukaryota</taxon>
        <taxon>Metazoa</taxon>
        <taxon>Chordata</taxon>
        <taxon>Craniata</taxon>
        <taxon>Vertebrata</taxon>
        <taxon>Euteleostomi</taxon>
        <taxon>Archelosauria</taxon>
        <taxon>Testudinata</taxon>
        <taxon>Testudines</taxon>
        <taxon>Cryptodira</taxon>
        <taxon>Durocryptodira</taxon>
        <taxon>Testudinoidea</taxon>
        <taxon>Testudinidae</taxon>
        <taxon>Gopherus</taxon>
    </lineage>
</organism>
<dbReference type="Pfam" id="PF00168">
    <property type="entry name" value="C2"/>
    <property type="match status" value="1"/>
</dbReference>
<protein>
    <submittedName>
        <fullName evidence="3">C2 calcium dependent domain containing 4D</fullName>
    </submittedName>
</protein>
<evidence type="ECO:0000256" key="1">
    <source>
        <dbReference type="SAM" id="MobiDB-lite"/>
    </source>
</evidence>
<feature type="compositionally biased region" description="Low complexity" evidence="1">
    <location>
        <begin position="225"/>
        <end position="241"/>
    </location>
</feature>
<dbReference type="SUPFAM" id="SSF49562">
    <property type="entry name" value="C2 domain (Calcium/lipid-binding domain, CaLB)"/>
    <property type="match status" value="1"/>
</dbReference>
<evidence type="ECO:0000313" key="4">
    <source>
        <dbReference type="Proteomes" id="UP000694390"/>
    </source>
</evidence>
<dbReference type="GeneTree" id="ENSGT00940000163537"/>
<dbReference type="PANTHER" id="PTHR46291">
    <property type="entry name" value="C2 DOMAIN-CONTAINING PROTEIN"/>
    <property type="match status" value="1"/>
</dbReference>
<reference evidence="3" key="3">
    <citation type="submission" date="2025-09" db="UniProtKB">
        <authorList>
            <consortium name="Ensembl"/>
        </authorList>
    </citation>
    <scope>IDENTIFICATION</scope>
</reference>
<sequence>QPPPHPTSEAAFQGEERTGASRAGDPPGPLPTCPNVLTPDQIPKFFIPPKLSTLYGRALGGSPGSQQSPQGTGSLETHRALIRAADRRVAHGQSLHQDPVARAEGEAGQQLPPACSMPHLVNPGGFPLLPESPHTRRRESLFHSTCPPHRISLDLSPEPGARLLPPELRPWWPVSQPDALDSDTASSAGSSPFSSPVLGHPLACQAHWGRPLCSRALDAQAGGRASSLSAEEASSTEDSPSFPRRQTEPSWGAVARLAPPPFSHLDFICRPARVAQENTVVLSQGGCLRLSSKYVPASWCLHVRLVSAEGLYPWPCDPQRVGCCVALQLRPGKAQKQRSAVVKRSRSPIFNEDFFFEGLAPHELPTRRLRLKALNKGCGVRRDTVLGKAEVPLPALLPP</sequence>
<feature type="region of interest" description="Disordered" evidence="1">
    <location>
        <begin position="53"/>
        <end position="80"/>
    </location>
</feature>
<dbReference type="SMART" id="SM00239">
    <property type="entry name" value="C2"/>
    <property type="match status" value="1"/>
</dbReference>
<name>A0A8C4YGT0_9SAUR</name>
<reference evidence="3" key="2">
    <citation type="submission" date="2025-08" db="UniProtKB">
        <authorList>
            <consortium name="Ensembl"/>
        </authorList>
    </citation>
    <scope>IDENTIFICATION</scope>
</reference>
<gene>
    <name evidence="3" type="primary">C2CD4D</name>
</gene>
<feature type="compositionally biased region" description="Low complexity" evidence="1">
    <location>
        <begin position="64"/>
        <end position="74"/>
    </location>
</feature>
<reference evidence="3" key="1">
    <citation type="submission" date="2019-06" db="EMBL/GenBank/DDBJ databases">
        <title>G10K-VGP Goodes thornscrub tortoise genome, primary haplotype.</title>
        <authorList>
            <person name="Murphy B."/>
            <person name="Edwards T."/>
            <person name="Rhie A."/>
            <person name="Koren S."/>
            <person name="Phillippy A."/>
            <person name="Fedrigo O."/>
            <person name="Haase B."/>
            <person name="Mountcastle J."/>
            <person name="Lewin H."/>
            <person name="Damas J."/>
            <person name="Howe K."/>
            <person name="Formenti G."/>
            <person name="Myers G."/>
            <person name="Durbin R."/>
            <person name="Jarvis E.D."/>
        </authorList>
    </citation>
    <scope>NUCLEOTIDE SEQUENCE [LARGE SCALE GENOMIC DNA]</scope>
</reference>
<feature type="region of interest" description="Disordered" evidence="1">
    <location>
        <begin position="174"/>
        <end position="193"/>
    </location>
</feature>
<dbReference type="InterPro" id="IPR035892">
    <property type="entry name" value="C2_domain_sf"/>
</dbReference>
<dbReference type="Ensembl" id="ENSGEVT00005026151.1">
    <property type="protein sequence ID" value="ENSGEVP00005024873.1"/>
    <property type="gene ID" value="ENSGEVG00005017642.1"/>
</dbReference>
<dbReference type="InterPro" id="IPR000008">
    <property type="entry name" value="C2_dom"/>
</dbReference>
<dbReference type="PROSITE" id="PS50004">
    <property type="entry name" value="C2"/>
    <property type="match status" value="1"/>
</dbReference>
<dbReference type="Gene3D" id="2.60.40.150">
    <property type="entry name" value="C2 domain"/>
    <property type="match status" value="1"/>
</dbReference>
<dbReference type="Proteomes" id="UP000694390">
    <property type="component" value="Chromosome 24"/>
</dbReference>
<dbReference type="AlphaFoldDB" id="A0A8C4YGT0"/>